<dbReference type="RefSeq" id="WP_007391535.1">
    <property type="nucleotide sequence ID" value="NZ_AFIJ01000038.1"/>
</dbReference>
<keyword evidence="8" id="KW-1185">Reference proteome</keyword>
<dbReference type="Proteomes" id="UP000004018">
    <property type="component" value="Unassembled WGS sequence"/>
</dbReference>
<evidence type="ECO:0000256" key="5">
    <source>
        <dbReference type="SAM" id="SignalP"/>
    </source>
</evidence>
<feature type="chain" id="PRO_5046105856" evidence="5">
    <location>
        <begin position="24"/>
        <end position="323"/>
    </location>
</feature>
<dbReference type="InterPro" id="IPR038765">
    <property type="entry name" value="Papain-like_cys_pep_sf"/>
</dbReference>
<name>A0ABP2L3R1_9FIRM</name>
<keyword evidence="2" id="KW-0645">Protease</keyword>
<dbReference type="InterPro" id="IPR036365">
    <property type="entry name" value="PGBD-like_sf"/>
</dbReference>
<dbReference type="PROSITE" id="PS51935">
    <property type="entry name" value="NLPC_P60"/>
    <property type="match status" value="1"/>
</dbReference>
<feature type="domain" description="NlpC/P60" evidence="6">
    <location>
        <begin position="202"/>
        <end position="322"/>
    </location>
</feature>
<evidence type="ECO:0000256" key="3">
    <source>
        <dbReference type="ARBA" id="ARBA00022801"/>
    </source>
</evidence>
<sequence length="323" mass="34603">MNGKKITTVLGMVLLTSITCVGAAFHPGDRGTQITEIQQALVKQGMHLAVDGDYGADTQEAIRTFQKKHGIYADGVMGAKTYAGLMKKNMPENKTIRFVNKTEDLVEGPVVANVATANHEVRTIQQALVRQGYAVDVDGVFGPGTEQALRRFQARRGLTVDGVIGPETFYALTGQVLASGSVHVGNTAELNVAPTGSARSASATVRRLLGVAQRYMGTPYVFGGTTPSGFDCSGFTRYVFSEVGVSLPRMADAQYSMGTSVSQEKLRPGDLVFFTTYTPGVSHVGIYLGKRQFINASNDGVSVADLNSTYWAQRYIGAKRILG</sequence>
<dbReference type="InterPro" id="IPR002477">
    <property type="entry name" value="Peptidoglycan-bd-like"/>
</dbReference>
<dbReference type="SUPFAM" id="SSF54001">
    <property type="entry name" value="Cysteine proteinases"/>
    <property type="match status" value="1"/>
</dbReference>
<dbReference type="EMBL" id="AFIJ01000038">
    <property type="protein sequence ID" value="EGL39369.1"/>
    <property type="molecule type" value="Genomic_DNA"/>
</dbReference>
<keyword evidence="4" id="KW-0788">Thiol protease</keyword>
<evidence type="ECO:0000256" key="2">
    <source>
        <dbReference type="ARBA" id="ARBA00022670"/>
    </source>
</evidence>
<dbReference type="InterPro" id="IPR051202">
    <property type="entry name" value="Peptidase_C40"/>
</dbReference>
<dbReference type="Pfam" id="PF00877">
    <property type="entry name" value="NLPC_P60"/>
    <property type="match status" value="1"/>
</dbReference>
<dbReference type="InterPro" id="IPR000064">
    <property type="entry name" value="NLP_P60_dom"/>
</dbReference>
<evidence type="ECO:0000256" key="1">
    <source>
        <dbReference type="ARBA" id="ARBA00007074"/>
    </source>
</evidence>
<evidence type="ECO:0000256" key="4">
    <source>
        <dbReference type="ARBA" id="ARBA00022807"/>
    </source>
</evidence>
<dbReference type="PANTHER" id="PTHR47053">
    <property type="entry name" value="MUREIN DD-ENDOPEPTIDASE MEPH-RELATED"/>
    <property type="match status" value="1"/>
</dbReference>
<gene>
    <name evidence="7" type="ORF">HMPREF1039_0863</name>
</gene>
<evidence type="ECO:0000313" key="8">
    <source>
        <dbReference type="Proteomes" id="UP000004018"/>
    </source>
</evidence>
<evidence type="ECO:0000313" key="7">
    <source>
        <dbReference type="EMBL" id="EGL39369.1"/>
    </source>
</evidence>
<keyword evidence="5" id="KW-0732">Signal</keyword>
<keyword evidence="3" id="KW-0378">Hydrolase</keyword>
<protein>
    <submittedName>
        <fullName evidence="7">NlpC/P60 family protein</fullName>
    </submittedName>
</protein>
<dbReference type="Gene3D" id="3.90.1720.10">
    <property type="entry name" value="endopeptidase domain like (from Nostoc punctiforme)"/>
    <property type="match status" value="1"/>
</dbReference>
<dbReference type="PANTHER" id="PTHR47053:SF1">
    <property type="entry name" value="MUREIN DD-ENDOPEPTIDASE MEPH-RELATED"/>
    <property type="match status" value="1"/>
</dbReference>
<dbReference type="SUPFAM" id="SSF47090">
    <property type="entry name" value="PGBD-like"/>
    <property type="match status" value="2"/>
</dbReference>
<comment type="caution">
    <text evidence="7">The sequence shown here is derived from an EMBL/GenBank/DDBJ whole genome shotgun (WGS) entry which is preliminary data.</text>
</comment>
<proteinExistence type="inferred from homology"/>
<reference evidence="7 8" key="1">
    <citation type="submission" date="2011-04" db="EMBL/GenBank/DDBJ databases">
        <authorList>
            <person name="Harkins D.M."/>
            <person name="Madupu R."/>
            <person name="Durkin A.S."/>
            <person name="Torralba M."/>
            <person name="Methe B."/>
            <person name="Sutton G.G."/>
            <person name="Nelson K.E."/>
        </authorList>
    </citation>
    <scope>NUCLEOTIDE SEQUENCE [LARGE SCALE GENOMIC DNA]</scope>
    <source>
        <strain evidence="7 8">UPII 199-6</strain>
    </source>
</reference>
<dbReference type="Pfam" id="PF01471">
    <property type="entry name" value="PG_binding_1"/>
    <property type="match status" value="2"/>
</dbReference>
<dbReference type="Gene3D" id="1.10.101.10">
    <property type="entry name" value="PGBD-like superfamily/PGBD"/>
    <property type="match status" value="2"/>
</dbReference>
<evidence type="ECO:0000259" key="6">
    <source>
        <dbReference type="PROSITE" id="PS51935"/>
    </source>
</evidence>
<organism evidence="7 8">
    <name type="scientific">Megasphaera lornae</name>
    <dbReference type="NCBI Taxonomy" id="1000568"/>
    <lineage>
        <taxon>Bacteria</taxon>
        <taxon>Bacillati</taxon>
        <taxon>Bacillota</taxon>
        <taxon>Negativicutes</taxon>
        <taxon>Veillonellales</taxon>
        <taxon>Veillonellaceae</taxon>
        <taxon>Megasphaera</taxon>
    </lineage>
</organism>
<accession>A0ABP2L3R1</accession>
<comment type="similarity">
    <text evidence="1">Belongs to the peptidase C40 family.</text>
</comment>
<feature type="signal peptide" evidence="5">
    <location>
        <begin position="1"/>
        <end position="23"/>
    </location>
</feature>
<dbReference type="InterPro" id="IPR036366">
    <property type="entry name" value="PGBDSf"/>
</dbReference>